<dbReference type="PANTHER" id="PTHR35186">
    <property type="entry name" value="ANK_REP_REGION DOMAIN-CONTAINING PROTEIN"/>
    <property type="match status" value="1"/>
</dbReference>
<accession>A0AAN7Z287</accession>
<dbReference type="AlphaFoldDB" id="A0AAN7Z287"/>
<dbReference type="PANTHER" id="PTHR35186:SF4">
    <property type="entry name" value="PRION-INHIBITION AND PROPAGATION HELO DOMAIN-CONTAINING PROTEIN"/>
    <property type="match status" value="1"/>
</dbReference>
<evidence type="ECO:0000313" key="3">
    <source>
        <dbReference type="Proteomes" id="UP001305414"/>
    </source>
</evidence>
<name>A0AAN7Z287_9PEZI</name>
<comment type="caution">
    <text evidence="2">The sequence shown here is derived from an EMBL/GenBank/DDBJ whole genome shotgun (WGS) entry which is preliminary data.</text>
</comment>
<dbReference type="EMBL" id="JAWHQM010000039">
    <property type="protein sequence ID" value="KAK5634205.1"/>
    <property type="molecule type" value="Genomic_DNA"/>
</dbReference>
<evidence type="ECO:0000259" key="1">
    <source>
        <dbReference type="Pfam" id="PF24476"/>
    </source>
</evidence>
<feature type="domain" description="DUF7580" evidence="1">
    <location>
        <begin position="15"/>
        <end position="320"/>
    </location>
</feature>
<dbReference type="InterPro" id="IPR056002">
    <property type="entry name" value="DUF7580"/>
</dbReference>
<organism evidence="2 3">
    <name type="scientific">Xylaria bambusicola</name>
    <dbReference type="NCBI Taxonomy" id="326684"/>
    <lineage>
        <taxon>Eukaryota</taxon>
        <taxon>Fungi</taxon>
        <taxon>Dikarya</taxon>
        <taxon>Ascomycota</taxon>
        <taxon>Pezizomycotina</taxon>
        <taxon>Sordariomycetes</taxon>
        <taxon>Xylariomycetidae</taxon>
        <taxon>Xylariales</taxon>
        <taxon>Xylariaceae</taxon>
        <taxon>Xylaria</taxon>
    </lineage>
</organism>
<sequence length="322" mass="36794">MKLPGCKPTQELKRRKSETGMIFNLMLDQGGQFHQTIVTARQENIAATEISQQKAQESRNVKFPPSITIINDGKDACCDITFQKEVVTDLCNALCQAKTSSRILQLELVNHNLLYEQIEPIPGTYKQNSALEFLDLFLRKGYQNYDIRMTPKQQTLLALDVASSVLQLRQTCWLDVDFRSTSMRFLLCENEGKGILTPALFIERIVHSSKVLDETNMTQAPEPKTTLLELAIILLEIWHHQPLDSCINSLGLDSAETLETRRIAAIRWLERTSSRLPLQHLAAIEQCLAVCSGRLRSWSDRDFIREYCENIIRPLQESCKAW</sequence>
<reference evidence="2 3" key="1">
    <citation type="submission" date="2023-10" db="EMBL/GenBank/DDBJ databases">
        <title>Draft genome sequence of Xylaria bambusicola isolate GMP-LS, the root and basal stem rot pathogen of sugarcane in Indonesia.</title>
        <authorList>
            <person name="Selvaraj P."/>
            <person name="Muralishankar V."/>
            <person name="Muruganantham S."/>
            <person name="Sp S."/>
            <person name="Haryani S."/>
            <person name="Lau K.J.X."/>
            <person name="Naqvi N.I."/>
        </authorList>
    </citation>
    <scope>NUCLEOTIDE SEQUENCE [LARGE SCALE GENOMIC DNA]</scope>
    <source>
        <strain evidence="2">GMP-LS</strain>
    </source>
</reference>
<protein>
    <recommendedName>
        <fullName evidence="1">DUF7580 domain-containing protein</fullName>
    </recommendedName>
</protein>
<evidence type="ECO:0000313" key="2">
    <source>
        <dbReference type="EMBL" id="KAK5634205.1"/>
    </source>
</evidence>
<proteinExistence type="predicted"/>
<dbReference type="Pfam" id="PF24476">
    <property type="entry name" value="DUF7580"/>
    <property type="match status" value="1"/>
</dbReference>
<dbReference type="Proteomes" id="UP001305414">
    <property type="component" value="Unassembled WGS sequence"/>
</dbReference>
<gene>
    <name evidence="2" type="ORF">RRF57_009919</name>
</gene>
<keyword evidence="3" id="KW-1185">Reference proteome</keyword>